<dbReference type="OrthoDB" id="1917519at2759"/>
<dbReference type="InterPro" id="IPR017920">
    <property type="entry name" value="COMM"/>
</dbReference>
<dbReference type="InterPro" id="IPR037355">
    <property type="entry name" value="COMMD3"/>
</dbReference>
<comment type="caution">
    <text evidence="4">The sequence shown here is derived from an EMBL/GenBank/DDBJ whole genome shotgun (WGS) entry which is preliminary data.</text>
</comment>
<dbReference type="AlphaFoldDB" id="A0A7J7J028"/>
<dbReference type="PANTHER" id="PTHR31159:SF1">
    <property type="entry name" value="COMM DOMAIN-CONTAINING PROTEIN 3"/>
    <property type="match status" value="1"/>
</dbReference>
<comment type="similarity">
    <text evidence="2">Belongs to the COMM domain-containing protein 3 family.</text>
</comment>
<name>A0A7J7J028_BUGNE</name>
<dbReference type="Pfam" id="PF07258">
    <property type="entry name" value="COMM_domain"/>
    <property type="match status" value="1"/>
</dbReference>
<feature type="domain" description="COMM" evidence="3">
    <location>
        <begin position="1"/>
        <end position="93"/>
    </location>
</feature>
<sequence length="95" mass="10990">MFYIETSIKCGSNRKQTRKYTQHTFYNDYYSVDCYLKNSQSDKVNQLSYLVDLHTLHPGESEIKIVSMACSLEQLQDLVGKLKDAVRCVEKQVSS</sequence>
<evidence type="ECO:0000313" key="5">
    <source>
        <dbReference type="Proteomes" id="UP000593567"/>
    </source>
</evidence>
<gene>
    <name evidence="4" type="ORF">EB796_022180</name>
</gene>
<evidence type="ECO:0000256" key="1">
    <source>
        <dbReference type="ARBA" id="ARBA00016548"/>
    </source>
</evidence>
<reference evidence="4" key="1">
    <citation type="submission" date="2020-06" db="EMBL/GenBank/DDBJ databases">
        <title>Draft genome of Bugula neritina, a colonial animal packing powerful symbionts and potential medicines.</title>
        <authorList>
            <person name="Rayko M."/>
        </authorList>
    </citation>
    <scope>NUCLEOTIDE SEQUENCE [LARGE SCALE GENOMIC DNA]</scope>
    <source>
        <strain evidence="4">Kwan_BN1</strain>
    </source>
</reference>
<dbReference type="GO" id="GO:0006814">
    <property type="term" value="P:sodium ion transport"/>
    <property type="evidence" value="ECO:0007669"/>
    <property type="project" value="InterPro"/>
</dbReference>
<dbReference type="EMBL" id="VXIV02003223">
    <property type="protein sequence ID" value="KAF6019529.1"/>
    <property type="molecule type" value="Genomic_DNA"/>
</dbReference>
<evidence type="ECO:0000256" key="2">
    <source>
        <dbReference type="ARBA" id="ARBA00093469"/>
    </source>
</evidence>
<accession>A0A7J7J028</accession>
<evidence type="ECO:0000259" key="3">
    <source>
        <dbReference type="PROSITE" id="PS51269"/>
    </source>
</evidence>
<protein>
    <recommendedName>
        <fullName evidence="1">COMM domain-containing protein 3</fullName>
    </recommendedName>
</protein>
<keyword evidence="5" id="KW-1185">Reference proteome</keyword>
<evidence type="ECO:0000313" key="4">
    <source>
        <dbReference type="EMBL" id="KAF6019529.1"/>
    </source>
</evidence>
<organism evidence="4 5">
    <name type="scientific">Bugula neritina</name>
    <name type="common">Brown bryozoan</name>
    <name type="synonym">Sertularia neritina</name>
    <dbReference type="NCBI Taxonomy" id="10212"/>
    <lineage>
        <taxon>Eukaryota</taxon>
        <taxon>Metazoa</taxon>
        <taxon>Spiralia</taxon>
        <taxon>Lophotrochozoa</taxon>
        <taxon>Bryozoa</taxon>
        <taxon>Gymnolaemata</taxon>
        <taxon>Cheilostomatida</taxon>
        <taxon>Flustrina</taxon>
        <taxon>Buguloidea</taxon>
        <taxon>Bugulidae</taxon>
        <taxon>Bugula</taxon>
    </lineage>
</organism>
<dbReference type="PANTHER" id="PTHR31159">
    <property type="entry name" value="COMM DOMAIN-CONTAINING PROTEIN 3"/>
    <property type="match status" value="1"/>
</dbReference>
<proteinExistence type="inferred from homology"/>
<dbReference type="Proteomes" id="UP000593567">
    <property type="component" value="Unassembled WGS sequence"/>
</dbReference>
<dbReference type="PROSITE" id="PS51269">
    <property type="entry name" value="COMM"/>
    <property type="match status" value="1"/>
</dbReference>